<accession>A0A9W9MMP4</accession>
<comment type="caution">
    <text evidence="2">The sequence shown here is derived from an EMBL/GenBank/DDBJ whole genome shotgun (WGS) entry which is preliminary data.</text>
</comment>
<dbReference type="RefSeq" id="XP_058308655.1">
    <property type="nucleotide sequence ID" value="XM_058452117.1"/>
</dbReference>
<name>A0A9W9MMP4_9EURO</name>
<feature type="region of interest" description="Disordered" evidence="1">
    <location>
        <begin position="1"/>
        <end position="89"/>
    </location>
</feature>
<feature type="compositionally biased region" description="Polar residues" evidence="1">
    <location>
        <begin position="74"/>
        <end position="86"/>
    </location>
</feature>
<evidence type="ECO:0000256" key="1">
    <source>
        <dbReference type="SAM" id="MobiDB-lite"/>
    </source>
</evidence>
<dbReference type="AlphaFoldDB" id="A0A9W9MMP4"/>
<proteinExistence type="predicted"/>
<dbReference type="Proteomes" id="UP001150904">
    <property type="component" value="Unassembled WGS sequence"/>
</dbReference>
<evidence type="ECO:0000313" key="3">
    <source>
        <dbReference type="Proteomes" id="UP001150904"/>
    </source>
</evidence>
<dbReference type="OrthoDB" id="2446291at2759"/>
<reference evidence="2" key="1">
    <citation type="submission" date="2022-12" db="EMBL/GenBank/DDBJ databases">
        <authorList>
            <person name="Petersen C."/>
        </authorList>
    </citation>
    <scope>NUCLEOTIDE SEQUENCE</scope>
    <source>
        <strain evidence="2">IBT 15544</strain>
    </source>
</reference>
<sequence length="285" mass="31146">MLGSSLKRSREDDSEDELFAHEPKSLKYGSSWQTVPGAVPESATDLDQTLRFRASALTPVDSSDDEDNLDEPSMGNSASPTKSTQGHRPLALQLSPSSAVKHLSALAGGDQLSPWLVSAHRLHSAQPSPIPHGMVNHSLNLCPTPSPLSTPVYFPAHQAVTNQPQPDINMMEDVSFHKEGQPFMYPVRPPSPVSDDDATMASGPKTPTDEMDMAYSQQTSPVYGFRPSTPPATQYSQQTVDDLIKQAANFTPPQRRRPALVMGYRADCEKCRCQVPGHYSHILRT</sequence>
<protein>
    <submittedName>
        <fullName evidence="2">Uncharacterized protein</fullName>
    </submittedName>
</protein>
<gene>
    <name evidence="2" type="ORF">N7498_005055</name>
</gene>
<reference evidence="2" key="2">
    <citation type="journal article" date="2023" name="IMA Fungus">
        <title>Comparative genomic study of the Penicillium genus elucidates a diverse pangenome and 15 lateral gene transfer events.</title>
        <authorList>
            <person name="Petersen C."/>
            <person name="Sorensen T."/>
            <person name="Nielsen M.R."/>
            <person name="Sondergaard T.E."/>
            <person name="Sorensen J.L."/>
            <person name="Fitzpatrick D.A."/>
            <person name="Frisvad J.C."/>
            <person name="Nielsen K.L."/>
        </authorList>
    </citation>
    <scope>NUCLEOTIDE SEQUENCE</scope>
    <source>
        <strain evidence="2">IBT 15544</strain>
    </source>
</reference>
<keyword evidence="3" id="KW-1185">Reference proteome</keyword>
<organism evidence="2 3">
    <name type="scientific">Penicillium cinerascens</name>
    <dbReference type="NCBI Taxonomy" id="70096"/>
    <lineage>
        <taxon>Eukaryota</taxon>
        <taxon>Fungi</taxon>
        <taxon>Dikarya</taxon>
        <taxon>Ascomycota</taxon>
        <taxon>Pezizomycotina</taxon>
        <taxon>Eurotiomycetes</taxon>
        <taxon>Eurotiomycetidae</taxon>
        <taxon>Eurotiales</taxon>
        <taxon>Aspergillaceae</taxon>
        <taxon>Penicillium</taxon>
    </lineage>
</organism>
<dbReference type="EMBL" id="JAPQKR010000012">
    <property type="protein sequence ID" value="KAJ5204176.1"/>
    <property type="molecule type" value="Genomic_DNA"/>
</dbReference>
<dbReference type="GeneID" id="83179418"/>
<evidence type="ECO:0000313" key="2">
    <source>
        <dbReference type="EMBL" id="KAJ5204176.1"/>
    </source>
</evidence>